<comment type="similarity">
    <text evidence="7">Belongs to the dTDP-4-dehydrorhamnose 3,5-epimerase family.</text>
</comment>
<dbReference type="EMBL" id="NCEB01000029">
    <property type="protein sequence ID" value="OYX31722.1"/>
    <property type="molecule type" value="Genomic_DNA"/>
</dbReference>
<dbReference type="PANTHER" id="PTHR21047">
    <property type="entry name" value="DTDP-6-DEOXY-D-GLUCOSE-3,5 EPIMERASE"/>
    <property type="match status" value="1"/>
</dbReference>
<organism evidence="8 9">
    <name type="scientific">Brevundimonas subvibrioides</name>
    <dbReference type="NCBI Taxonomy" id="74313"/>
    <lineage>
        <taxon>Bacteria</taxon>
        <taxon>Pseudomonadati</taxon>
        <taxon>Pseudomonadota</taxon>
        <taxon>Alphaproteobacteria</taxon>
        <taxon>Caulobacterales</taxon>
        <taxon>Caulobacteraceae</taxon>
        <taxon>Brevundimonas</taxon>
    </lineage>
</organism>
<dbReference type="CDD" id="cd00438">
    <property type="entry name" value="cupin_RmlC"/>
    <property type="match status" value="1"/>
</dbReference>
<dbReference type="GO" id="GO:0008830">
    <property type="term" value="F:dTDP-4-dehydrorhamnose 3,5-epimerase activity"/>
    <property type="evidence" value="ECO:0007669"/>
    <property type="project" value="UniProtKB-UniRule"/>
</dbReference>
<dbReference type="Proteomes" id="UP000215595">
    <property type="component" value="Unassembled WGS sequence"/>
</dbReference>
<evidence type="ECO:0000256" key="5">
    <source>
        <dbReference type="PIRSR" id="PIRSR600888-1"/>
    </source>
</evidence>
<dbReference type="AlphaFoldDB" id="A0A258FIY2"/>
<proteinExistence type="inferred from homology"/>
<dbReference type="UniPathway" id="UPA00124"/>
<evidence type="ECO:0000256" key="7">
    <source>
        <dbReference type="RuleBase" id="RU364069"/>
    </source>
</evidence>
<feature type="active site" description="Proton acceptor" evidence="5">
    <location>
        <position position="56"/>
    </location>
</feature>
<evidence type="ECO:0000256" key="2">
    <source>
        <dbReference type="ARBA" id="ARBA00001997"/>
    </source>
</evidence>
<dbReference type="InterPro" id="IPR014710">
    <property type="entry name" value="RmlC-like_jellyroll"/>
</dbReference>
<comment type="function">
    <text evidence="2 7">Catalyzes the epimerization of the C3' and C5'positions of dTDP-6-deoxy-D-xylo-4-hexulose, forming dTDP-6-deoxy-L-lyxo-4-hexulose.</text>
</comment>
<dbReference type="Gene3D" id="2.60.120.10">
    <property type="entry name" value="Jelly Rolls"/>
    <property type="match status" value="1"/>
</dbReference>
<dbReference type="SUPFAM" id="SSF51182">
    <property type="entry name" value="RmlC-like cupins"/>
    <property type="match status" value="1"/>
</dbReference>
<evidence type="ECO:0000313" key="9">
    <source>
        <dbReference type="Proteomes" id="UP000215595"/>
    </source>
</evidence>
<evidence type="ECO:0000256" key="6">
    <source>
        <dbReference type="PIRSR" id="PIRSR600888-3"/>
    </source>
</evidence>
<comment type="subunit">
    <text evidence="7">Homodimer.</text>
</comment>
<evidence type="ECO:0000256" key="3">
    <source>
        <dbReference type="ARBA" id="ARBA00012098"/>
    </source>
</evidence>
<dbReference type="GO" id="GO:0019305">
    <property type="term" value="P:dTDP-rhamnose biosynthetic process"/>
    <property type="evidence" value="ECO:0007669"/>
    <property type="project" value="UniProtKB-UniRule"/>
</dbReference>
<dbReference type="InterPro" id="IPR011051">
    <property type="entry name" value="RmlC_Cupin_sf"/>
</dbReference>
<gene>
    <name evidence="8" type="ORF">B7Z01_12225</name>
</gene>
<dbReference type="Pfam" id="PF00908">
    <property type="entry name" value="dTDP_sugar_isom"/>
    <property type="match status" value="1"/>
</dbReference>
<dbReference type="InterPro" id="IPR000888">
    <property type="entry name" value="RmlC-like"/>
</dbReference>
<comment type="catalytic activity">
    <reaction evidence="1 7">
        <text>dTDP-4-dehydro-6-deoxy-alpha-D-glucose = dTDP-4-dehydro-beta-L-rhamnose</text>
        <dbReference type="Rhea" id="RHEA:16969"/>
        <dbReference type="ChEBI" id="CHEBI:57649"/>
        <dbReference type="ChEBI" id="CHEBI:62830"/>
        <dbReference type="EC" id="5.1.3.13"/>
    </reaction>
</comment>
<dbReference type="GO" id="GO:0000271">
    <property type="term" value="P:polysaccharide biosynthetic process"/>
    <property type="evidence" value="ECO:0007669"/>
    <property type="project" value="TreeGrafter"/>
</dbReference>
<evidence type="ECO:0000256" key="4">
    <source>
        <dbReference type="ARBA" id="ARBA00019595"/>
    </source>
</evidence>
<keyword evidence="7" id="KW-0413">Isomerase</keyword>
<dbReference type="NCBIfam" id="TIGR01221">
    <property type="entry name" value="rmlC"/>
    <property type="match status" value="1"/>
</dbReference>
<comment type="caution">
    <text evidence="8">The sequence shown here is derived from an EMBL/GenBank/DDBJ whole genome shotgun (WGS) entry which is preliminary data.</text>
</comment>
<feature type="site" description="Participates in a stacking interaction with the thymidine ring of dTDP-4-oxo-6-deoxyglucose" evidence="6">
    <location>
        <position position="132"/>
    </location>
</feature>
<comment type="pathway">
    <text evidence="7">Carbohydrate biosynthesis; dTDP-L-rhamnose biosynthesis.</text>
</comment>
<name>A0A258FIY2_9CAUL</name>
<evidence type="ECO:0000313" key="8">
    <source>
        <dbReference type="EMBL" id="OYX31722.1"/>
    </source>
</evidence>
<dbReference type="GO" id="GO:0005829">
    <property type="term" value="C:cytosol"/>
    <property type="evidence" value="ECO:0007669"/>
    <property type="project" value="TreeGrafter"/>
</dbReference>
<feature type="active site" description="Proton donor" evidence="5">
    <location>
        <position position="126"/>
    </location>
</feature>
<dbReference type="PANTHER" id="PTHR21047:SF2">
    <property type="entry name" value="THYMIDINE DIPHOSPHO-4-KETO-RHAMNOSE 3,5-EPIMERASE"/>
    <property type="match status" value="1"/>
</dbReference>
<accession>A0A258FIY2</accession>
<protein>
    <recommendedName>
        <fullName evidence="4 7">dTDP-4-dehydrorhamnose 3,5-epimerase</fullName>
        <ecNumber evidence="3 7">5.1.3.13</ecNumber>
    </recommendedName>
    <alternativeName>
        <fullName evidence="7">Thymidine diphospho-4-keto-rhamnose 3,5-epimerase</fullName>
    </alternativeName>
</protein>
<dbReference type="EC" id="5.1.3.13" evidence="3 7"/>
<sequence>MSTTVQLIETRRFGDDRGWFSETWSRPRFAAQGIDLDFVQDNQSCSIHVGTIRGIHFQRAPHAQAKLVRCVRGSIVDYAVDLRKGSPTWGQVAFATLSAANGRQLFVPVGYGHAFVTLEPDTEVAYKVSDVYAGDCDGGVAWDCPEIGIGWPLPPSGPVLSDKDKALPPLADFDSPFAYDGVPMAAKGDLG</sequence>
<evidence type="ECO:0000256" key="1">
    <source>
        <dbReference type="ARBA" id="ARBA00001298"/>
    </source>
</evidence>
<reference evidence="8 9" key="1">
    <citation type="submission" date="2017-03" db="EMBL/GenBank/DDBJ databases">
        <title>Lifting the veil on microbial sulfur biogeochemistry in mining wastewaters.</title>
        <authorList>
            <person name="Kantor R.S."/>
            <person name="Colenbrander Nelson T."/>
            <person name="Marshall S."/>
            <person name="Bennett D."/>
            <person name="Apte S."/>
            <person name="Camacho D."/>
            <person name="Thomas B.C."/>
            <person name="Warren L.A."/>
            <person name="Banfield J.F."/>
        </authorList>
    </citation>
    <scope>NUCLEOTIDE SEQUENCE [LARGE SCALE GENOMIC DNA]</scope>
    <source>
        <strain evidence="8">32-69-9</strain>
    </source>
</reference>